<accession>A0A5B7FDS5</accession>
<feature type="compositionally biased region" description="Low complexity" evidence="1">
    <location>
        <begin position="91"/>
        <end position="101"/>
    </location>
</feature>
<comment type="caution">
    <text evidence="2">The sequence shown here is derived from an EMBL/GenBank/DDBJ whole genome shotgun (WGS) entry which is preliminary data.</text>
</comment>
<name>A0A5B7FDS5_PORTR</name>
<feature type="region of interest" description="Disordered" evidence="1">
    <location>
        <begin position="84"/>
        <end position="167"/>
    </location>
</feature>
<reference evidence="2 3" key="1">
    <citation type="submission" date="2019-05" db="EMBL/GenBank/DDBJ databases">
        <title>Another draft genome of Portunus trituberculatus and its Hox gene families provides insights of decapod evolution.</title>
        <authorList>
            <person name="Jeong J.-H."/>
            <person name="Song I."/>
            <person name="Kim S."/>
            <person name="Choi T."/>
            <person name="Kim D."/>
            <person name="Ryu S."/>
            <person name="Kim W."/>
        </authorList>
    </citation>
    <scope>NUCLEOTIDE SEQUENCE [LARGE SCALE GENOMIC DNA]</scope>
    <source>
        <tissue evidence="2">Muscle</tissue>
    </source>
</reference>
<evidence type="ECO:0000313" key="2">
    <source>
        <dbReference type="EMBL" id="MPC43419.1"/>
    </source>
</evidence>
<feature type="compositionally biased region" description="Low complexity" evidence="1">
    <location>
        <begin position="113"/>
        <end position="136"/>
    </location>
</feature>
<keyword evidence="3" id="KW-1185">Reference proteome</keyword>
<dbReference type="Proteomes" id="UP000324222">
    <property type="component" value="Unassembled WGS sequence"/>
</dbReference>
<gene>
    <name evidence="2" type="ORF">E2C01_037066</name>
</gene>
<evidence type="ECO:0000313" key="3">
    <source>
        <dbReference type="Proteomes" id="UP000324222"/>
    </source>
</evidence>
<proteinExistence type="predicted"/>
<evidence type="ECO:0000256" key="1">
    <source>
        <dbReference type="SAM" id="MobiDB-lite"/>
    </source>
</evidence>
<protein>
    <submittedName>
        <fullName evidence="2">Uncharacterized protein</fullName>
    </submittedName>
</protein>
<sequence length="167" mass="17863">MLNAGPVMQEQIRGWTSKDPVVSVVLRMVHEGWPTSEGSKRLSGIVTQSLDSSYEVTLLDGRKLSRHVDHIRLGNMVLPDVQSSVFTPLRQQGQGQQQQQQQPPPTESTITKAGATEEGATSTAESPSPEPVVQSSGFPSPGAPIASLEPVMLTPPTTKKIPAMSTP</sequence>
<dbReference type="EMBL" id="VSRR010005823">
    <property type="protein sequence ID" value="MPC43419.1"/>
    <property type="molecule type" value="Genomic_DNA"/>
</dbReference>
<dbReference type="AlphaFoldDB" id="A0A5B7FDS5"/>
<organism evidence="2 3">
    <name type="scientific">Portunus trituberculatus</name>
    <name type="common">Swimming crab</name>
    <name type="synonym">Neptunus trituberculatus</name>
    <dbReference type="NCBI Taxonomy" id="210409"/>
    <lineage>
        <taxon>Eukaryota</taxon>
        <taxon>Metazoa</taxon>
        <taxon>Ecdysozoa</taxon>
        <taxon>Arthropoda</taxon>
        <taxon>Crustacea</taxon>
        <taxon>Multicrustacea</taxon>
        <taxon>Malacostraca</taxon>
        <taxon>Eumalacostraca</taxon>
        <taxon>Eucarida</taxon>
        <taxon>Decapoda</taxon>
        <taxon>Pleocyemata</taxon>
        <taxon>Brachyura</taxon>
        <taxon>Eubrachyura</taxon>
        <taxon>Portunoidea</taxon>
        <taxon>Portunidae</taxon>
        <taxon>Portuninae</taxon>
        <taxon>Portunus</taxon>
    </lineage>
</organism>